<keyword evidence="2" id="KW-1185">Reference proteome</keyword>
<reference evidence="1 2" key="1">
    <citation type="submission" date="2021-03" db="EMBL/GenBank/DDBJ databases">
        <title>Fibrella sp. HMF5405 genome sequencing and assembly.</title>
        <authorList>
            <person name="Kang H."/>
            <person name="Kim H."/>
            <person name="Bae S."/>
            <person name="Joh K."/>
        </authorList>
    </citation>
    <scope>NUCLEOTIDE SEQUENCE [LARGE SCALE GENOMIC DNA]</scope>
    <source>
        <strain evidence="1 2">HMF5405</strain>
    </source>
</reference>
<dbReference type="SUPFAM" id="SSF82185">
    <property type="entry name" value="Histone H3 K4-specific methyltransferase SET7/9 N-terminal domain"/>
    <property type="match status" value="1"/>
</dbReference>
<dbReference type="Proteomes" id="UP000664628">
    <property type="component" value="Unassembled WGS sequence"/>
</dbReference>
<accession>A0ABS3JID3</accession>
<sequence>MGFSLSLTYCFLSASLLLMGHRLPAQPVAKQSEFAVTEYEHHDKYFEQITYVGKRKDHFIVNTYLKDSTLYRIDNYRYIDQGNLIGVLAVRHGPSKILYDDGRLYLTCDYNMNVLNGAFIVYYNDGSIKRRELYKNGTLKKSVCYDPDGAEQVCEPFYQQIKFMGNEKELTEYLIKSLVPVLDGTSLRLFPVKLVVNDIGQIIEVVSEVGRDNAKVAASIKRIVQEMPRWRENESNWKPATMDGSPVSGVWVMQVYRDRNFLQVSLPHSARSN</sequence>
<proteinExistence type="predicted"/>
<dbReference type="Gene3D" id="2.20.110.10">
    <property type="entry name" value="Histone H3 K4-specific methyltransferase SET7/9 N-terminal domain"/>
    <property type="match status" value="1"/>
</dbReference>
<gene>
    <name evidence="1" type="ORF">J2I46_10450</name>
</gene>
<name>A0ABS3JID3_9BACT</name>
<dbReference type="RefSeq" id="WP_207328941.1">
    <property type="nucleotide sequence ID" value="NZ_JAFMYW010000002.1"/>
</dbReference>
<evidence type="ECO:0000313" key="2">
    <source>
        <dbReference type="Proteomes" id="UP000664628"/>
    </source>
</evidence>
<protein>
    <submittedName>
        <fullName evidence="1">Uncharacterized protein</fullName>
    </submittedName>
</protein>
<organism evidence="1 2">
    <name type="scientific">Fibrella forsythiae</name>
    <dbReference type="NCBI Taxonomy" id="2817061"/>
    <lineage>
        <taxon>Bacteria</taxon>
        <taxon>Pseudomonadati</taxon>
        <taxon>Bacteroidota</taxon>
        <taxon>Cytophagia</taxon>
        <taxon>Cytophagales</taxon>
        <taxon>Spirosomataceae</taxon>
        <taxon>Fibrella</taxon>
    </lineage>
</organism>
<comment type="caution">
    <text evidence="1">The sequence shown here is derived from an EMBL/GenBank/DDBJ whole genome shotgun (WGS) entry which is preliminary data.</text>
</comment>
<evidence type="ECO:0000313" key="1">
    <source>
        <dbReference type="EMBL" id="MBO0949004.1"/>
    </source>
</evidence>
<dbReference type="EMBL" id="JAFMYW010000002">
    <property type="protein sequence ID" value="MBO0949004.1"/>
    <property type="molecule type" value="Genomic_DNA"/>
</dbReference>